<keyword evidence="2" id="KW-1185">Reference proteome</keyword>
<sequence length="97" mass="11177">MANEQYEFSKHAVDQSIIRQIRLHEIVEAIANGQIIEDYPNDKYAPSCLICGITQTGRAIHIQTSYPSRALVKIITVYEPDPNKWNNDFTVRRTNNE</sequence>
<dbReference type="Pfam" id="PF14076">
    <property type="entry name" value="DUF4258"/>
    <property type="match status" value="1"/>
</dbReference>
<dbReference type="RefSeq" id="WP_323261229.1">
    <property type="nucleotide sequence ID" value="NZ_JAYGIE010000030.1"/>
</dbReference>
<evidence type="ECO:0000313" key="1">
    <source>
        <dbReference type="EMBL" id="MEA5477582.1"/>
    </source>
</evidence>
<proteinExistence type="predicted"/>
<comment type="caution">
    <text evidence="1">The sequence shown here is derived from an EMBL/GenBank/DDBJ whole genome shotgun (WGS) entry which is preliminary data.</text>
</comment>
<reference evidence="1 2" key="1">
    <citation type="submission" date="2023-12" db="EMBL/GenBank/DDBJ databases">
        <title>Baltic Sea Cyanobacteria.</title>
        <authorList>
            <person name="Delbaje E."/>
            <person name="Fewer D.P."/>
            <person name="Shishido T.K."/>
        </authorList>
    </citation>
    <scope>NUCLEOTIDE SEQUENCE [LARGE SCALE GENOMIC DNA]</scope>
    <source>
        <strain evidence="1 2">UHCC 0370</strain>
    </source>
</reference>
<accession>A0ABU5THH8</accession>
<evidence type="ECO:0000313" key="2">
    <source>
        <dbReference type="Proteomes" id="UP001301388"/>
    </source>
</evidence>
<gene>
    <name evidence="1" type="ORF">VB774_08110</name>
</gene>
<dbReference type="Proteomes" id="UP001301388">
    <property type="component" value="Unassembled WGS sequence"/>
</dbReference>
<dbReference type="EMBL" id="JAYGIE010000030">
    <property type="protein sequence ID" value="MEA5477582.1"/>
    <property type="molecule type" value="Genomic_DNA"/>
</dbReference>
<organism evidence="1 2">
    <name type="scientific">Pseudanabaena galeata UHCC 0370</name>
    <dbReference type="NCBI Taxonomy" id="3110310"/>
    <lineage>
        <taxon>Bacteria</taxon>
        <taxon>Bacillati</taxon>
        <taxon>Cyanobacteriota</taxon>
        <taxon>Cyanophyceae</taxon>
        <taxon>Pseudanabaenales</taxon>
        <taxon>Pseudanabaenaceae</taxon>
        <taxon>Pseudanabaena</taxon>
    </lineage>
</organism>
<dbReference type="InterPro" id="IPR025354">
    <property type="entry name" value="DUF4258"/>
</dbReference>
<protein>
    <submittedName>
        <fullName evidence="1">DUF4258 domain-containing protein</fullName>
    </submittedName>
</protein>
<name>A0ABU5THH8_9CYAN</name>